<dbReference type="EMBL" id="LAZR01054528">
    <property type="protein sequence ID" value="KKK78348.1"/>
    <property type="molecule type" value="Genomic_DNA"/>
</dbReference>
<accession>A0A0F8YAD9</accession>
<name>A0A0F8YAD9_9ZZZZ</name>
<reference evidence="1" key="1">
    <citation type="journal article" date="2015" name="Nature">
        <title>Complex archaea that bridge the gap between prokaryotes and eukaryotes.</title>
        <authorList>
            <person name="Spang A."/>
            <person name="Saw J.H."/>
            <person name="Jorgensen S.L."/>
            <person name="Zaremba-Niedzwiedzka K."/>
            <person name="Martijn J."/>
            <person name="Lind A.E."/>
            <person name="van Eijk R."/>
            <person name="Schleper C."/>
            <person name="Guy L."/>
            <person name="Ettema T.J."/>
        </authorList>
    </citation>
    <scope>NUCLEOTIDE SEQUENCE</scope>
</reference>
<sequence>GDDLTRAAIKLTEKVTRETQPNWSILTRSKLASDPSIFRKSLTMFRTAQEAQFNIWKRANVKYARSARTPKDLKDLKNSYRAVLESQASVAIWKTTWKRGREAGVASVAGWLGIYTPEDDDPFAEDLTKNAAKTIAGTVPLGQIMETAVEAAYDQLFNEGARFNQSADPITATVTAGVIAIGSIVKWTDRYIDSQTKREGFTADLIPANIDDLLDQISTSEADRAQKKQELFDQITRDVVKGLRAAGLMSGLPVGPLDEWVAPGLKRSQFALVRRINHRNASDPAELQRDLHKFLVLQANLKKKEEKKGLSQEESIIAFNANILQTTVIDTAFAIDDVVGDQGDRVLDSMSEQLSDFLKVNK</sequence>
<proteinExistence type="predicted"/>
<comment type="caution">
    <text evidence="1">The sequence shown here is derived from an EMBL/GenBank/DDBJ whole genome shotgun (WGS) entry which is preliminary data.</text>
</comment>
<dbReference type="AlphaFoldDB" id="A0A0F8YAD9"/>
<gene>
    <name evidence="1" type="ORF">LCGC14_2844470</name>
</gene>
<protein>
    <submittedName>
        <fullName evidence="1">Uncharacterized protein</fullName>
    </submittedName>
</protein>
<evidence type="ECO:0000313" key="1">
    <source>
        <dbReference type="EMBL" id="KKK78348.1"/>
    </source>
</evidence>
<feature type="non-terminal residue" evidence="1">
    <location>
        <position position="1"/>
    </location>
</feature>
<organism evidence="1">
    <name type="scientific">marine sediment metagenome</name>
    <dbReference type="NCBI Taxonomy" id="412755"/>
    <lineage>
        <taxon>unclassified sequences</taxon>
        <taxon>metagenomes</taxon>
        <taxon>ecological metagenomes</taxon>
    </lineage>
</organism>